<dbReference type="PRINTS" id="PR00081">
    <property type="entry name" value="GDHRDH"/>
</dbReference>
<evidence type="ECO:0000256" key="1">
    <source>
        <dbReference type="ARBA" id="ARBA00006484"/>
    </source>
</evidence>
<evidence type="ECO:0000256" key="2">
    <source>
        <dbReference type="ARBA" id="ARBA00023002"/>
    </source>
</evidence>
<dbReference type="OrthoDB" id="9779623at2"/>
<dbReference type="Gene3D" id="3.40.50.720">
    <property type="entry name" value="NAD(P)-binding Rossmann-like Domain"/>
    <property type="match status" value="1"/>
</dbReference>
<reference evidence="3 4" key="1">
    <citation type="submission" date="2016-10" db="EMBL/GenBank/DDBJ databases">
        <authorList>
            <person name="de Groot N.N."/>
        </authorList>
    </citation>
    <scope>NUCLEOTIDE SEQUENCE [LARGE SCALE GENOMIC DNA]</scope>
    <source>
        <strain evidence="3 4">CGMCC 1.10959</strain>
    </source>
</reference>
<dbReference type="InterPro" id="IPR036291">
    <property type="entry name" value="NAD(P)-bd_dom_sf"/>
</dbReference>
<proteinExistence type="inferred from homology"/>
<accession>A0A1I7BUU2</accession>
<dbReference type="InterPro" id="IPR002347">
    <property type="entry name" value="SDR_fam"/>
</dbReference>
<sequence>MTRTRPVVAISGIASGIGLATAHRFRCDGWQIIGLDIIAPSETPADEMIEADLANSAGIACAERQLLGRETAAFVHSAGLMRDDSDHETMTDAGLALWTLHVGAAARLAQTLLPNMPNRRGRVVLLSSRAAQGRAGRGLYAASKAALDGLVRSLAAEHAARGITVNAVAPAATQTPQLNDPARKNAAVRSLPIGRTIRAEEVAATIAFLASADAGAITGQTIYQCGGASIAGAGP</sequence>
<dbReference type="eggNOG" id="COG1028">
    <property type="taxonomic scope" value="Bacteria"/>
</dbReference>
<dbReference type="InterPro" id="IPR020904">
    <property type="entry name" value="Sc_DH/Rdtase_CS"/>
</dbReference>
<gene>
    <name evidence="3" type="ORF">SAMN05216236_11253</name>
</gene>
<keyword evidence="4" id="KW-1185">Reference proteome</keyword>
<dbReference type="GO" id="GO:0016491">
    <property type="term" value="F:oxidoreductase activity"/>
    <property type="evidence" value="ECO:0007669"/>
    <property type="project" value="UniProtKB-KW"/>
</dbReference>
<name>A0A1I7BUU2_9RHOB</name>
<dbReference type="STRING" id="999627.SAMN05216236_11253"/>
<dbReference type="EMBL" id="FPAW01000012">
    <property type="protein sequence ID" value="SFT90965.1"/>
    <property type="molecule type" value="Genomic_DNA"/>
</dbReference>
<comment type="similarity">
    <text evidence="1">Belongs to the short-chain dehydrogenases/reductases (SDR) family.</text>
</comment>
<organism evidence="3 4">
    <name type="scientific">Sedimentitalea nanhaiensis</name>
    <dbReference type="NCBI Taxonomy" id="999627"/>
    <lineage>
        <taxon>Bacteria</taxon>
        <taxon>Pseudomonadati</taxon>
        <taxon>Pseudomonadota</taxon>
        <taxon>Alphaproteobacteria</taxon>
        <taxon>Rhodobacterales</taxon>
        <taxon>Paracoccaceae</taxon>
        <taxon>Sedimentitalea</taxon>
    </lineage>
</organism>
<dbReference type="SUPFAM" id="SSF51735">
    <property type="entry name" value="NAD(P)-binding Rossmann-fold domains"/>
    <property type="match status" value="1"/>
</dbReference>
<evidence type="ECO:0000313" key="4">
    <source>
        <dbReference type="Proteomes" id="UP000182466"/>
    </source>
</evidence>
<dbReference type="PANTHER" id="PTHR43639:SF1">
    <property type="entry name" value="SHORT-CHAIN DEHYDROGENASE_REDUCTASE FAMILY PROTEIN"/>
    <property type="match status" value="1"/>
</dbReference>
<evidence type="ECO:0000313" key="3">
    <source>
        <dbReference type="EMBL" id="SFT90965.1"/>
    </source>
</evidence>
<dbReference type="PANTHER" id="PTHR43639">
    <property type="entry name" value="OXIDOREDUCTASE, SHORT-CHAIN DEHYDROGENASE/REDUCTASE FAMILY (AFU_ORTHOLOGUE AFUA_5G02870)"/>
    <property type="match status" value="1"/>
</dbReference>
<dbReference type="CDD" id="cd05233">
    <property type="entry name" value="SDR_c"/>
    <property type="match status" value="1"/>
</dbReference>
<dbReference type="AlphaFoldDB" id="A0A1I7BUU2"/>
<protein>
    <submittedName>
        <fullName evidence="3">NAD(P)-dependent dehydrogenase, short-chain alcohol dehydrogenase family</fullName>
    </submittedName>
</protein>
<dbReference type="Proteomes" id="UP000182466">
    <property type="component" value="Unassembled WGS sequence"/>
</dbReference>
<dbReference type="PROSITE" id="PS00061">
    <property type="entry name" value="ADH_SHORT"/>
    <property type="match status" value="1"/>
</dbReference>
<dbReference type="Pfam" id="PF13561">
    <property type="entry name" value="adh_short_C2"/>
    <property type="match status" value="1"/>
</dbReference>
<keyword evidence="2" id="KW-0560">Oxidoreductase</keyword>
<dbReference type="RefSeq" id="WP_027264052.1">
    <property type="nucleotide sequence ID" value="NZ_FPAW01000012.1"/>
</dbReference>